<dbReference type="Gene3D" id="3.30.70.1430">
    <property type="entry name" value="Multidrug efflux transporter AcrB pore domain"/>
    <property type="match status" value="2"/>
</dbReference>
<dbReference type="RefSeq" id="WP_119052070.1">
    <property type="nucleotide sequence ID" value="NZ_CP032157.1"/>
</dbReference>
<keyword evidence="1" id="KW-1133">Transmembrane helix</keyword>
<evidence type="ECO:0000313" key="2">
    <source>
        <dbReference type="EMBL" id="AXY76191.1"/>
    </source>
</evidence>
<organism evidence="2 3">
    <name type="scientific">Paraflavitalea soli</name>
    <dbReference type="NCBI Taxonomy" id="2315862"/>
    <lineage>
        <taxon>Bacteria</taxon>
        <taxon>Pseudomonadati</taxon>
        <taxon>Bacteroidota</taxon>
        <taxon>Chitinophagia</taxon>
        <taxon>Chitinophagales</taxon>
        <taxon>Chitinophagaceae</taxon>
        <taxon>Paraflavitalea</taxon>
    </lineage>
</organism>
<dbReference type="PRINTS" id="PR00702">
    <property type="entry name" value="ACRIFLAVINRP"/>
</dbReference>
<feature type="transmembrane region" description="Helical" evidence="1">
    <location>
        <begin position="359"/>
        <end position="379"/>
    </location>
</feature>
<dbReference type="InterPro" id="IPR027463">
    <property type="entry name" value="AcrB_DN_DC_subdom"/>
</dbReference>
<dbReference type="PANTHER" id="PTHR32063">
    <property type="match status" value="1"/>
</dbReference>
<dbReference type="PANTHER" id="PTHR32063:SF8">
    <property type="entry name" value="CATION EFFLUX PROTEIN"/>
    <property type="match status" value="1"/>
</dbReference>
<evidence type="ECO:0000313" key="3">
    <source>
        <dbReference type="Proteomes" id="UP000263900"/>
    </source>
</evidence>
<feature type="transmembrane region" description="Helical" evidence="1">
    <location>
        <begin position="951"/>
        <end position="972"/>
    </location>
</feature>
<reference evidence="2 3" key="1">
    <citation type="submission" date="2018-09" db="EMBL/GenBank/DDBJ databases">
        <title>Genome sequencing of strain 6GH32-13.</title>
        <authorList>
            <person name="Weon H.-Y."/>
            <person name="Heo J."/>
            <person name="Kwon S.-W."/>
        </authorList>
    </citation>
    <scope>NUCLEOTIDE SEQUENCE [LARGE SCALE GENOMIC DNA]</scope>
    <source>
        <strain evidence="2 3">5GH32-13</strain>
    </source>
</reference>
<dbReference type="KEGG" id="pseg:D3H65_20330"/>
<feature type="transmembrane region" description="Helical" evidence="1">
    <location>
        <begin position="923"/>
        <end position="945"/>
    </location>
</feature>
<keyword evidence="3" id="KW-1185">Reference proteome</keyword>
<feature type="transmembrane region" description="Helical" evidence="1">
    <location>
        <begin position="430"/>
        <end position="450"/>
    </location>
</feature>
<feature type="transmembrane region" description="Helical" evidence="1">
    <location>
        <begin position="462"/>
        <end position="484"/>
    </location>
</feature>
<dbReference type="SUPFAM" id="SSF82714">
    <property type="entry name" value="Multidrug efflux transporter AcrB TolC docking domain, DN and DC subdomains"/>
    <property type="match status" value="2"/>
</dbReference>
<dbReference type="EMBL" id="CP032157">
    <property type="protein sequence ID" value="AXY76191.1"/>
    <property type="molecule type" value="Genomic_DNA"/>
</dbReference>
<gene>
    <name evidence="2" type="ORF">D3H65_20330</name>
</gene>
<dbReference type="Pfam" id="PF00873">
    <property type="entry name" value="ACR_tran"/>
    <property type="match status" value="1"/>
</dbReference>
<dbReference type="Gene3D" id="3.30.70.1440">
    <property type="entry name" value="Multidrug efflux transporter AcrB pore domain"/>
    <property type="match status" value="1"/>
</dbReference>
<proteinExistence type="predicted"/>
<protein>
    <submittedName>
        <fullName evidence="2">Efflux RND transporter permease subunit</fullName>
    </submittedName>
</protein>
<dbReference type="Gene3D" id="3.30.2090.10">
    <property type="entry name" value="Multidrug efflux transporter AcrB TolC docking domain, DN and DC subdomains"/>
    <property type="match status" value="2"/>
</dbReference>
<accession>A0A3B7N1C0</accession>
<dbReference type="GO" id="GO:0005886">
    <property type="term" value="C:plasma membrane"/>
    <property type="evidence" value="ECO:0007669"/>
    <property type="project" value="TreeGrafter"/>
</dbReference>
<name>A0A3B7N1C0_9BACT</name>
<feature type="transmembrane region" description="Helical" evidence="1">
    <location>
        <begin position="554"/>
        <end position="574"/>
    </location>
</feature>
<dbReference type="SUPFAM" id="SSF82693">
    <property type="entry name" value="Multidrug efflux transporter AcrB pore domain, PN1, PN2, PC1 and PC2 subdomains"/>
    <property type="match status" value="2"/>
</dbReference>
<keyword evidence="1" id="KW-0812">Transmembrane</keyword>
<dbReference type="Gene3D" id="3.30.70.1320">
    <property type="entry name" value="Multidrug efflux transporter AcrB pore domain like"/>
    <property type="match status" value="1"/>
</dbReference>
<feature type="transmembrane region" description="Helical" evidence="1">
    <location>
        <begin position="1032"/>
        <end position="1054"/>
    </location>
</feature>
<evidence type="ECO:0000256" key="1">
    <source>
        <dbReference type="SAM" id="Phobius"/>
    </source>
</evidence>
<dbReference type="Gene3D" id="1.20.1640.10">
    <property type="entry name" value="Multidrug efflux transporter AcrB transmembrane domain"/>
    <property type="match status" value="2"/>
</dbReference>
<dbReference type="Proteomes" id="UP000263900">
    <property type="component" value="Chromosome"/>
</dbReference>
<dbReference type="OrthoDB" id="9758234at2"/>
<keyword evidence="1" id="KW-0472">Membrane</keyword>
<sequence>MSLVSTALRRPITTIVVTMSLLLFSVITASKIPIDIFPRLNLPTIYVIESYGGMSAQQMEGFFSTRMQDQFLYVNGIRNISAKNIQGLTMLKLSFYENTDMAEAAAQVALQVNRAMKFFPPGALPPQVVRFDASSLPVGQLVIAGRSRSLKEIYDLAATRVRPAFANIPGLSAPPPFGANSRTITVNVDPNKLRSYNLTPDEVVTALSKFNVMSPSGNLRLNNTMFLTTTNTLIKEVEEFGDIPVITKNGVPVLIKDVARVADGSDITVDYALINGKRSVYIPVVKTADASTWEVVKSLKKKLPDMQSLLPDDVQLSYEFDQSVFVVNAVKSLITEGSLGALLTGLMVLLFLRDLRSSLIVVITIPVSILIGLLLLSLFGQTINIMTLSGLALAIGILVDQATVTIENIHQHLEMGKNKRLAIYDACKEVAFPLLLILLCILAVFAPSFLMNGVPKAMFLPLSLSIGLTMIVSYIAALTLVPILSNWMIKAERYQYHHGQLHAHAGQALDEKEIKQVAQHLEAEMQQPQKNDRFERIKLRYKKILEKNMPRRQWLVPLYLVLSIGAAAAGFMVIGKDMMPKLNNGQFQVRIKEPDGTRLERTEDKVRQVLQIIDTTVQHKVAISSAYIGLIPSSYGTSNLYIFNTGTHEAVIQVNLDHEYKVNMDDLKETLRRNIQKRLPEMRISFEPIDMTEKIMSQGAATPIEVRVAGKNMKEIETYANKLVNKFKDIPDLRDVQIAQPLKFPVVSITIDRLKAAQLGLNVADIARSVTASTSSSRFTEKNQWLDESKAYTYQVQVQVPEYVMNTMDELKEIPLVKGQSSPVLGDIAAFTTNYVPGEYDRSGPRRFLTVSANIHHKDLGSATAAVEKAIAQAGTPPKGMITEVRGMSNLLTETFSSLQQGLLFAIIVILLLLAANYQSFKLALTVLSTIPAVIAGSLGLLLLTGSTLNLQSYMGMIMSTGVSVANAILIVTNAESLRISYRDATRAAVTSAAIRLRPILMTSFAMIAGMIPMASGMGEAGEQSAPLGRAVIGGLAASTLAALFVLPQVFAWMQKKATLNSPSLMPDTPAAGVDK</sequence>
<dbReference type="SUPFAM" id="SSF82866">
    <property type="entry name" value="Multidrug efflux transporter AcrB transmembrane domain"/>
    <property type="match status" value="2"/>
</dbReference>
<feature type="transmembrane region" description="Helical" evidence="1">
    <location>
        <begin position="993"/>
        <end position="1012"/>
    </location>
</feature>
<dbReference type="GO" id="GO:0042910">
    <property type="term" value="F:xenobiotic transmembrane transporter activity"/>
    <property type="evidence" value="ECO:0007669"/>
    <property type="project" value="TreeGrafter"/>
</dbReference>
<dbReference type="AlphaFoldDB" id="A0A3B7N1C0"/>
<dbReference type="InterPro" id="IPR001036">
    <property type="entry name" value="Acrflvin-R"/>
</dbReference>
<feature type="transmembrane region" description="Helical" evidence="1">
    <location>
        <begin position="898"/>
        <end position="916"/>
    </location>
</feature>